<keyword evidence="5" id="KW-0408">Iron</keyword>
<dbReference type="Pfam" id="PF00081">
    <property type="entry name" value="Sod_Fe_N"/>
    <property type="match status" value="1"/>
</dbReference>
<comment type="function">
    <text evidence="7">Destroys radicals which are normally produced within the cells and which are toxic to biological systems.</text>
</comment>
<evidence type="ECO:0000259" key="9">
    <source>
        <dbReference type="Pfam" id="PF02777"/>
    </source>
</evidence>
<keyword evidence="4 7" id="KW-0560">Oxidoreductase</keyword>
<dbReference type="EMBL" id="SMYL01000002">
    <property type="protein sequence ID" value="TDK67090.1"/>
    <property type="molecule type" value="Genomic_DNA"/>
</dbReference>
<dbReference type="SUPFAM" id="SSF54719">
    <property type="entry name" value="Fe,Mn superoxide dismutase (SOD), C-terminal domain"/>
    <property type="match status" value="1"/>
</dbReference>
<protein>
    <recommendedName>
        <fullName evidence="2 7">Superoxide dismutase</fullName>
        <ecNumber evidence="2 7">1.15.1.1</ecNumber>
    </recommendedName>
</protein>
<dbReference type="RefSeq" id="WP_133325991.1">
    <property type="nucleotide sequence ID" value="NZ_SMYL01000002.1"/>
</dbReference>
<evidence type="ECO:0000256" key="3">
    <source>
        <dbReference type="ARBA" id="ARBA00022723"/>
    </source>
</evidence>
<dbReference type="InterPro" id="IPR036324">
    <property type="entry name" value="Mn/Fe_SOD_N_sf"/>
</dbReference>
<feature type="binding site" evidence="6">
    <location>
        <position position="27"/>
    </location>
    <ligand>
        <name>Mn(2+)</name>
        <dbReference type="ChEBI" id="CHEBI:29035"/>
    </ligand>
</feature>
<feature type="domain" description="Manganese/iron superoxide dismutase C-terminal" evidence="9">
    <location>
        <begin position="90"/>
        <end position="189"/>
    </location>
</feature>
<dbReference type="FunFam" id="1.10.287.990:FF:000002">
    <property type="entry name" value="Superoxide dismutase"/>
    <property type="match status" value="1"/>
</dbReference>
<comment type="catalytic activity">
    <reaction evidence="7">
        <text>2 superoxide + 2 H(+) = H2O2 + O2</text>
        <dbReference type="Rhea" id="RHEA:20696"/>
        <dbReference type="ChEBI" id="CHEBI:15378"/>
        <dbReference type="ChEBI" id="CHEBI:15379"/>
        <dbReference type="ChEBI" id="CHEBI:16240"/>
        <dbReference type="ChEBI" id="CHEBI:18421"/>
        <dbReference type="EC" id="1.15.1.1"/>
    </reaction>
</comment>
<evidence type="ECO:0000256" key="5">
    <source>
        <dbReference type="ARBA" id="ARBA00023004"/>
    </source>
</evidence>
<keyword evidence="11" id="KW-1185">Reference proteome</keyword>
<dbReference type="InterPro" id="IPR036314">
    <property type="entry name" value="SOD_C_sf"/>
</dbReference>
<dbReference type="PANTHER" id="PTHR42769">
    <property type="entry name" value="SUPEROXIDE DISMUTASE"/>
    <property type="match status" value="1"/>
</dbReference>
<evidence type="ECO:0000313" key="10">
    <source>
        <dbReference type="EMBL" id="TDK67090.1"/>
    </source>
</evidence>
<dbReference type="InterPro" id="IPR001189">
    <property type="entry name" value="Mn/Fe_SOD"/>
</dbReference>
<evidence type="ECO:0000256" key="6">
    <source>
        <dbReference type="PIRSR" id="PIRSR000349-1"/>
    </source>
</evidence>
<dbReference type="Proteomes" id="UP000294829">
    <property type="component" value="Unassembled WGS sequence"/>
</dbReference>
<evidence type="ECO:0000256" key="4">
    <source>
        <dbReference type="ARBA" id="ARBA00023002"/>
    </source>
</evidence>
<evidence type="ECO:0000259" key="8">
    <source>
        <dbReference type="Pfam" id="PF00081"/>
    </source>
</evidence>
<evidence type="ECO:0000256" key="1">
    <source>
        <dbReference type="ARBA" id="ARBA00008714"/>
    </source>
</evidence>
<dbReference type="InterPro" id="IPR019831">
    <property type="entry name" value="Mn/Fe_SOD_N"/>
</dbReference>
<dbReference type="InterPro" id="IPR019833">
    <property type="entry name" value="Mn/Fe_SOD_BS"/>
</dbReference>
<dbReference type="PIRSF" id="PIRSF000349">
    <property type="entry name" value="SODismutase"/>
    <property type="match status" value="1"/>
</dbReference>
<dbReference type="OrthoDB" id="9803125at2"/>
<evidence type="ECO:0000256" key="7">
    <source>
        <dbReference type="RuleBase" id="RU000414"/>
    </source>
</evidence>
<gene>
    <name evidence="10" type="ORF">E2I14_04795</name>
</gene>
<sequence>MDFTLSALPYPLDALEPYISKETLEYHHGKHHQAYLSNLYNLVKDTPFENGSLEHIILNSADSIFNNAAQVWNHSFYWDSLTPSGQGQPKGILLDAILSKWETFDLFKDNFTQLALANFGSGWTWLVLTETGLLEIINTPNAQTPFTTHSTPLLTCDVWEHAYYLDHRNLRAKYLEGFWHLANWEFASTNFIAASLLITPPL</sequence>
<organism evidence="10 11">
    <name type="scientific">Sapientia aquatica</name>
    <dbReference type="NCBI Taxonomy" id="1549640"/>
    <lineage>
        <taxon>Bacteria</taxon>
        <taxon>Pseudomonadati</taxon>
        <taxon>Pseudomonadota</taxon>
        <taxon>Betaproteobacteria</taxon>
        <taxon>Burkholderiales</taxon>
        <taxon>Oxalobacteraceae</taxon>
        <taxon>Sapientia</taxon>
    </lineage>
</organism>
<reference evidence="10 11" key="1">
    <citation type="submission" date="2019-03" db="EMBL/GenBank/DDBJ databases">
        <title>Sapientia aquatica gen. nov., sp. nov., isolated from a crater lake.</title>
        <authorList>
            <person name="Felfoldi T."/>
            <person name="Szabo A."/>
            <person name="Toth E."/>
            <person name="Schumann P."/>
            <person name="Keki Z."/>
            <person name="Marialigeti K."/>
            <person name="Mathe I."/>
        </authorList>
    </citation>
    <scope>NUCLEOTIDE SEQUENCE [LARGE SCALE GENOMIC DNA]</scope>
    <source>
        <strain evidence="10 11">SA-152</strain>
    </source>
</reference>
<comment type="caution">
    <text evidence="10">The sequence shown here is derived from an EMBL/GenBank/DDBJ whole genome shotgun (WGS) entry which is preliminary data.</text>
</comment>
<feature type="domain" description="Manganese/iron superoxide dismutase N-terminal" evidence="8">
    <location>
        <begin position="3"/>
        <end position="81"/>
    </location>
</feature>
<dbReference type="Pfam" id="PF02777">
    <property type="entry name" value="Sod_Fe_C"/>
    <property type="match status" value="1"/>
</dbReference>
<dbReference type="PANTHER" id="PTHR42769:SF3">
    <property type="entry name" value="SUPEROXIDE DISMUTASE [FE] 2, CHLOROPLASTIC"/>
    <property type="match status" value="1"/>
</dbReference>
<dbReference type="PROSITE" id="PS00088">
    <property type="entry name" value="SOD_MN"/>
    <property type="match status" value="1"/>
</dbReference>
<dbReference type="Gene3D" id="3.55.40.20">
    <property type="entry name" value="Iron/manganese superoxide dismutase, C-terminal domain"/>
    <property type="match status" value="1"/>
</dbReference>
<feature type="binding site" evidence="6">
    <location>
        <position position="74"/>
    </location>
    <ligand>
        <name>Mn(2+)</name>
        <dbReference type="ChEBI" id="CHEBI:29035"/>
    </ligand>
</feature>
<evidence type="ECO:0000313" key="11">
    <source>
        <dbReference type="Proteomes" id="UP000294829"/>
    </source>
</evidence>
<dbReference type="AlphaFoldDB" id="A0A4R5W344"/>
<evidence type="ECO:0000256" key="2">
    <source>
        <dbReference type="ARBA" id="ARBA00012682"/>
    </source>
</evidence>
<dbReference type="GO" id="GO:0004784">
    <property type="term" value="F:superoxide dismutase activity"/>
    <property type="evidence" value="ECO:0007669"/>
    <property type="project" value="UniProtKB-EC"/>
</dbReference>
<dbReference type="PRINTS" id="PR01703">
    <property type="entry name" value="MNSODISMTASE"/>
</dbReference>
<dbReference type="InterPro" id="IPR019832">
    <property type="entry name" value="Mn/Fe_SOD_C"/>
</dbReference>
<comment type="similarity">
    <text evidence="1 7">Belongs to the iron/manganese superoxide dismutase family.</text>
</comment>
<dbReference type="Gene3D" id="1.10.287.990">
    <property type="entry name" value="Fe,Mn superoxide dismutase (SOD) domain"/>
    <property type="match status" value="1"/>
</dbReference>
<dbReference type="EC" id="1.15.1.1" evidence="2 7"/>
<name>A0A4R5W344_9BURK</name>
<keyword evidence="3 6" id="KW-0479">Metal-binding</keyword>
<accession>A0A4R5W344</accession>
<proteinExistence type="inferred from homology"/>
<dbReference type="GO" id="GO:0046872">
    <property type="term" value="F:metal ion binding"/>
    <property type="evidence" value="ECO:0007669"/>
    <property type="project" value="UniProtKB-KW"/>
</dbReference>
<feature type="binding site" evidence="6">
    <location>
        <position position="157"/>
    </location>
    <ligand>
        <name>Mn(2+)</name>
        <dbReference type="ChEBI" id="CHEBI:29035"/>
    </ligand>
</feature>
<feature type="binding site" evidence="6">
    <location>
        <position position="161"/>
    </location>
    <ligand>
        <name>Mn(2+)</name>
        <dbReference type="ChEBI" id="CHEBI:29035"/>
    </ligand>
</feature>
<dbReference type="SUPFAM" id="SSF46609">
    <property type="entry name" value="Fe,Mn superoxide dismutase (SOD), N-terminal domain"/>
    <property type="match status" value="1"/>
</dbReference>